<evidence type="ECO:0000313" key="1">
    <source>
        <dbReference type="EMBL" id="ADP70516.1"/>
    </source>
</evidence>
<dbReference type="KEGG" id="rva:Rvan_1252"/>
<gene>
    <name evidence="1" type="ordered locus">Rvan_1252</name>
</gene>
<dbReference type="STRING" id="648757.Rvan_1252"/>
<dbReference type="HOGENOM" id="CLU_623854_0_0_5"/>
<reference evidence="2" key="1">
    <citation type="journal article" date="2011" name="J. Bacteriol.">
        <title>Genome sequences of eight morphologically diverse alphaproteobacteria.</title>
        <authorList>
            <consortium name="US DOE Joint Genome Institute"/>
            <person name="Brown P.J."/>
            <person name="Kysela D.T."/>
            <person name="Buechlein A."/>
            <person name="Hemmerich C."/>
            <person name="Brun Y.V."/>
        </authorList>
    </citation>
    <scope>NUCLEOTIDE SEQUENCE [LARGE SCALE GENOMIC DNA]</scope>
    <source>
        <strain evidence="2">ATCC 17100 / ATH 3.1.1 / DSM 162 / LMG 4299</strain>
    </source>
</reference>
<organism evidence="1 2">
    <name type="scientific">Rhodomicrobium vannielii (strain ATCC 17100 / DSM 162 / LMG 4299 / NCIMB 10020 / ATH 3.1.1)</name>
    <dbReference type="NCBI Taxonomy" id="648757"/>
    <lineage>
        <taxon>Bacteria</taxon>
        <taxon>Pseudomonadati</taxon>
        <taxon>Pseudomonadota</taxon>
        <taxon>Alphaproteobacteria</taxon>
        <taxon>Hyphomicrobiales</taxon>
        <taxon>Hyphomicrobiaceae</taxon>
        <taxon>Rhodomicrobium</taxon>
    </lineage>
</organism>
<accession>E3I566</accession>
<sequence>MAFSARRVMIPLASAGDAGGRIAHIRADGVKPANDAKLIPEIVLLNDCRLYRAGEVAAAAIRELGLASDNFVTRFGLHRRAYLSPVNAPDLRALSSNNSSSAQLGLALAILMYEGQSEASVAIATGQLATHESLHSFRDVPVKPVGSMGEKIEAIRTYLEDHMGSAIAPRIPFLFPATTPEGEETLLAYRVEFERLRETYRDHGVDLQLHPVSHLREALAVLRIKGPSLDPFYGLILKRSFAALCILTAVSLSVVAFKKWLDRPIRLEFADIELSGGETVPSPFPIVRRNGVSLALPVCLDSAGRAIYPTNTAIALRAQIKNPSSWSDWIAPYHFAVLTVSAKSGVKVFSPGIWGGEVGVREVSISLSIKDVEESNKLVVLARRWTAFDTVALKARLAEVAGATSADDRINAVINAAVSEAPGYLDYSFLTEKGPPKCL</sequence>
<dbReference type="AlphaFoldDB" id="E3I566"/>
<name>E3I566_RHOVT</name>
<evidence type="ECO:0000313" key="2">
    <source>
        <dbReference type="Proteomes" id="UP000001399"/>
    </source>
</evidence>
<dbReference type="RefSeq" id="WP_013418919.1">
    <property type="nucleotide sequence ID" value="NC_014664.1"/>
</dbReference>
<dbReference type="EMBL" id="CP002292">
    <property type="protein sequence ID" value="ADP70516.1"/>
    <property type="molecule type" value="Genomic_DNA"/>
</dbReference>
<keyword evidence="2" id="KW-1185">Reference proteome</keyword>
<dbReference type="Proteomes" id="UP000001399">
    <property type="component" value="Chromosome"/>
</dbReference>
<protein>
    <submittedName>
        <fullName evidence="1">Uncharacterized protein</fullName>
    </submittedName>
</protein>
<proteinExistence type="predicted"/>